<accession>A0A2C5YCF4</accession>
<dbReference type="Pfam" id="PF12239">
    <property type="entry name" value="DUF3605"/>
    <property type="match status" value="1"/>
</dbReference>
<comment type="caution">
    <text evidence="1">The sequence shown here is derived from an EMBL/GenBank/DDBJ whole genome shotgun (WGS) entry which is preliminary data.</text>
</comment>
<dbReference type="PANTHER" id="PTHR35020:SF4">
    <property type="entry name" value="N-ACETYLGLUCOSAMINE-INDUCED PROTEIN 1"/>
    <property type="match status" value="1"/>
</dbReference>
<proteinExistence type="predicted"/>
<dbReference type="GO" id="GO:0006044">
    <property type="term" value="P:N-acetylglucosamine metabolic process"/>
    <property type="evidence" value="ECO:0007669"/>
    <property type="project" value="TreeGrafter"/>
</dbReference>
<sequence length="232" mass="26505">MGSLDYMPYWHYNVSNDQRTVECPVFLRELSEKDRRIVGSLDSTHRPMPWEKVVTLVTSNNLGLLERTPSTLRRYLAFVHTLRSSYGSVGAFVVAERLRWPSPVVATGTRPFSCPDDVAILRNDWPYSLDSRIVHLVVWTKFLLDEDPTTGFLTDEAHAQVEEYVDATFACHLPPNQILWFKNWSALKSVHSVEHFHVLLLNPDPGFVDQVTNGDVALCDRQQPFHASLGRL</sequence>
<reference evidence="1 2" key="1">
    <citation type="submission" date="2017-06" db="EMBL/GenBank/DDBJ databases">
        <title>Ant-infecting Ophiocordyceps genomes reveal a high diversity of potential behavioral manipulation genes and a possible major role for enterotoxins.</title>
        <authorList>
            <person name="De Bekker C."/>
            <person name="Evans H.C."/>
            <person name="Brachmann A."/>
            <person name="Hughes D.P."/>
        </authorList>
    </citation>
    <scope>NUCLEOTIDE SEQUENCE [LARGE SCALE GENOMIC DNA]</scope>
    <source>
        <strain evidence="1 2">Map64</strain>
    </source>
</reference>
<protein>
    <recommendedName>
        <fullName evidence="3">N-acetylglucosamine-induced protein 1</fullName>
    </recommendedName>
</protein>
<dbReference type="AlphaFoldDB" id="A0A2C5YCF4"/>
<name>A0A2C5YCF4_9HYPO</name>
<evidence type="ECO:0000313" key="1">
    <source>
        <dbReference type="EMBL" id="PHH64561.1"/>
    </source>
</evidence>
<dbReference type="Proteomes" id="UP000226192">
    <property type="component" value="Unassembled WGS sequence"/>
</dbReference>
<evidence type="ECO:0000313" key="2">
    <source>
        <dbReference type="Proteomes" id="UP000226192"/>
    </source>
</evidence>
<dbReference type="OrthoDB" id="10053431at2759"/>
<evidence type="ECO:0008006" key="3">
    <source>
        <dbReference type="Google" id="ProtNLM"/>
    </source>
</evidence>
<keyword evidence="2" id="KW-1185">Reference proteome</keyword>
<dbReference type="PANTHER" id="PTHR35020">
    <property type="entry name" value="N-ACETYLGLUCOSAMINE-INDUCED PROTEIN 1"/>
    <property type="match status" value="1"/>
</dbReference>
<organism evidence="1 2">
    <name type="scientific">Ophiocordyceps australis</name>
    <dbReference type="NCBI Taxonomy" id="1399860"/>
    <lineage>
        <taxon>Eukaryota</taxon>
        <taxon>Fungi</taxon>
        <taxon>Dikarya</taxon>
        <taxon>Ascomycota</taxon>
        <taxon>Pezizomycotina</taxon>
        <taxon>Sordariomycetes</taxon>
        <taxon>Hypocreomycetidae</taxon>
        <taxon>Hypocreales</taxon>
        <taxon>Ophiocordycipitaceae</taxon>
        <taxon>Ophiocordyceps</taxon>
    </lineage>
</organism>
<gene>
    <name evidence="1" type="ORF">CDD81_4340</name>
</gene>
<dbReference type="InterPro" id="IPR022036">
    <property type="entry name" value="DUF3605"/>
</dbReference>
<dbReference type="EMBL" id="NJET01000029">
    <property type="protein sequence ID" value="PHH64561.1"/>
    <property type="molecule type" value="Genomic_DNA"/>
</dbReference>
<dbReference type="STRING" id="1399860.A0A2C5YCF4"/>
<dbReference type="GO" id="GO:0005737">
    <property type="term" value="C:cytoplasm"/>
    <property type="evidence" value="ECO:0007669"/>
    <property type="project" value="TreeGrafter"/>
</dbReference>